<feature type="compositionally biased region" description="Polar residues" evidence="1">
    <location>
        <begin position="50"/>
        <end position="60"/>
    </location>
</feature>
<comment type="caution">
    <text evidence="2">The sequence shown here is derived from an EMBL/GenBank/DDBJ whole genome shotgun (WGS) entry which is preliminary data.</text>
</comment>
<keyword evidence="3" id="KW-1185">Reference proteome</keyword>
<dbReference type="EMBL" id="JAIWYP010000003">
    <property type="protein sequence ID" value="KAH3846231.1"/>
    <property type="molecule type" value="Genomic_DNA"/>
</dbReference>
<gene>
    <name evidence="2" type="ORF">DPMN_088530</name>
</gene>
<reference evidence="2" key="2">
    <citation type="submission" date="2020-11" db="EMBL/GenBank/DDBJ databases">
        <authorList>
            <person name="McCartney M.A."/>
            <person name="Auch B."/>
            <person name="Kono T."/>
            <person name="Mallez S."/>
            <person name="Becker A."/>
            <person name="Gohl D.M."/>
            <person name="Silverstein K.A.T."/>
            <person name="Koren S."/>
            <person name="Bechman K.B."/>
            <person name="Herman A."/>
            <person name="Abrahante J.E."/>
            <person name="Garbe J."/>
        </authorList>
    </citation>
    <scope>NUCLEOTIDE SEQUENCE</scope>
    <source>
        <strain evidence="2">Duluth1</strain>
        <tissue evidence="2">Whole animal</tissue>
    </source>
</reference>
<reference evidence="2" key="1">
    <citation type="journal article" date="2019" name="bioRxiv">
        <title>The Genome of the Zebra Mussel, Dreissena polymorpha: A Resource for Invasive Species Research.</title>
        <authorList>
            <person name="McCartney M.A."/>
            <person name="Auch B."/>
            <person name="Kono T."/>
            <person name="Mallez S."/>
            <person name="Zhang Y."/>
            <person name="Obille A."/>
            <person name="Becker A."/>
            <person name="Abrahante J.E."/>
            <person name="Garbe J."/>
            <person name="Badalamenti J.P."/>
            <person name="Herman A."/>
            <person name="Mangelson H."/>
            <person name="Liachko I."/>
            <person name="Sullivan S."/>
            <person name="Sone E.D."/>
            <person name="Koren S."/>
            <person name="Silverstein K.A.T."/>
            <person name="Beckman K.B."/>
            <person name="Gohl D.M."/>
        </authorList>
    </citation>
    <scope>NUCLEOTIDE SEQUENCE</scope>
    <source>
        <strain evidence="2">Duluth1</strain>
        <tissue evidence="2">Whole animal</tissue>
    </source>
</reference>
<organism evidence="2 3">
    <name type="scientific">Dreissena polymorpha</name>
    <name type="common">Zebra mussel</name>
    <name type="synonym">Mytilus polymorpha</name>
    <dbReference type="NCBI Taxonomy" id="45954"/>
    <lineage>
        <taxon>Eukaryota</taxon>
        <taxon>Metazoa</taxon>
        <taxon>Spiralia</taxon>
        <taxon>Lophotrochozoa</taxon>
        <taxon>Mollusca</taxon>
        <taxon>Bivalvia</taxon>
        <taxon>Autobranchia</taxon>
        <taxon>Heteroconchia</taxon>
        <taxon>Euheterodonta</taxon>
        <taxon>Imparidentia</taxon>
        <taxon>Neoheterodontei</taxon>
        <taxon>Myida</taxon>
        <taxon>Dreissenoidea</taxon>
        <taxon>Dreissenidae</taxon>
        <taxon>Dreissena</taxon>
    </lineage>
</organism>
<protein>
    <submittedName>
        <fullName evidence="2">Uncharacterized protein</fullName>
    </submittedName>
</protein>
<evidence type="ECO:0000313" key="3">
    <source>
        <dbReference type="Proteomes" id="UP000828390"/>
    </source>
</evidence>
<name>A0A9D4KUP7_DREPO</name>
<feature type="region of interest" description="Disordered" evidence="1">
    <location>
        <begin position="37"/>
        <end position="60"/>
    </location>
</feature>
<evidence type="ECO:0000256" key="1">
    <source>
        <dbReference type="SAM" id="MobiDB-lite"/>
    </source>
</evidence>
<dbReference type="AlphaFoldDB" id="A0A9D4KUP7"/>
<accession>A0A9D4KUP7</accession>
<sequence>MKILSWRAGSVGTRLDYRYKDGGDDSCQVADYLQDTADTEDEESPLPDCESSQSFQNANKFQGPRRPLHGCCMATRKSEVHNGRANINTQLVVDVYTLAPFRVRGFNGPYSQKNNLLLFPVSGRPACRLQNVTMLFSNPNGLAKNLGFCAKSTTKGQRVTCNLLVLHSTGSFVPDGPNHTNYDNDFDKLVRNMFTSPPTTKWHDMFRLPGPMRGIWIGLGLTFTIIAPRPNYRRTFPWSP</sequence>
<dbReference type="Proteomes" id="UP000828390">
    <property type="component" value="Unassembled WGS sequence"/>
</dbReference>
<proteinExistence type="predicted"/>
<evidence type="ECO:0000313" key="2">
    <source>
        <dbReference type="EMBL" id="KAH3846231.1"/>
    </source>
</evidence>